<evidence type="ECO:0008006" key="5">
    <source>
        <dbReference type="Google" id="ProtNLM"/>
    </source>
</evidence>
<evidence type="ECO:0000313" key="3">
    <source>
        <dbReference type="EMBL" id="KAF2798923.1"/>
    </source>
</evidence>
<dbReference type="InterPro" id="IPR009091">
    <property type="entry name" value="RCC1/BLIP-II"/>
</dbReference>
<proteinExistence type="predicted"/>
<dbReference type="OrthoDB" id="5370059at2759"/>
<dbReference type="Gene3D" id="2.130.10.30">
    <property type="entry name" value="Regulator of chromosome condensation 1/beta-lactamase-inhibitor protein II"/>
    <property type="match status" value="1"/>
</dbReference>
<dbReference type="InterPro" id="IPR051210">
    <property type="entry name" value="Ub_ligase/GEF_domain"/>
</dbReference>
<dbReference type="PROSITE" id="PS50012">
    <property type="entry name" value="RCC1_3"/>
    <property type="match status" value="1"/>
</dbReference>
<keyword evidence="4" id="KW-1185">Reference proteome</keyword>
<gene>
    <name evidence="3" type="ORF">K505DRAFT_295637</name>
</gene>
<organism evidence="3 4">
    <name type="scientific">Melanomma pulvis-pyrius CBS 109.77</name>
    <dbReference type="NCBI Taxonomy" id="1314802"/>
    <lineage>
        <taxon>Eukaryota</taxon>
        <taxon>Fungi</taxon>
        <taxon>Dikarya</taxon>
        <taxon>Ascomycota</taxon>
        <taxon>Pezizomycotina</taxon>
        <taxon>Dothideomycetes</taxon>
        <taxon>Pleosporomycetidae</taxon>
        <taxon>Pleosporales</taxon>
        <taxon>Melanommataceae</taxon>
        <taxon>Melanomma</taxon>
    </lineage>
</organism>
<name>A0A6A6XRT5_9PLEO</name>
<dbReference type="SUPFAM" id="SSF50985">
    <property type="entry name" value="RCC1/BLIP-II"/>
    <property type="match status" value="1"/>
</dbReference>
<dbReference type="PANTHER" id="PTHR22870">
    <property type="entry name" value="REGULATOR OF CHROMOSOME CONDENSATION"/>
    <property type="match status" value="1"/>
</dbReference>
<sequence length="419" mass="45037">MELYTFGFNGHAQLQLPSPRHQIATSKDNILTPRLALQSQSIQVLWSSWCDSLIAYHISTSTPTQPKIVYTGTGLSSIQTTHIEKLAQSTDNISHLQFFGTPLGSGLQGILNTANSEVTFFARDASEPSQEISTHTPPKDLSIHHISLTSGGHISLNTTLPGATETNILAFPTLAALIAWLDNTEPNPQPTILSPNPPQLFTQIVSNATTTTALTTTGLVCTWTPDPRYPKLLGRPVSHSTPSTHPHPLPYLSETEIVKISSGGYLTAALSSDGELFIWGQACPGSTSTLSILDGELPSHPEDSVSDPHAHVADHEADQDEFVRCVELKIRGREARVTHVAVGSGHVIVAAESAGGRNVERSVFAAGQGESGQLGVGAVLEFTEGFREVEWLRGRKVLAVEVEGWSSWVVAKYEGMMSS</sequence>
<dbReference type="InterPro" id="IPR000408">
    <property type="entry name" value="Reg_chr_condens"/>
</dbReference>
<evidence type="ECO:0000313" key="4">
    <source>
        <dbReference type="Proteomes" id="UP000799757"/>
    </source>
</evidence>
<protein>
    <recommendedName>
        <fullName evidence="5">RCC1/BLIP-II</fullName>
    </recommendedName>
</protein>
<dbReference type="PANTHER" id="PTHR22870:SF408">
    <property type="entry name" value="OS09G0560450 PROTEIN"/>
    <property type="match status" value="1"/>
</dbReference>
<reference evidence="3" key="1">
    <citation type="journal article" date="2020" name="Stud. Mycol.">
        <title>101 Dothideomycetes genomes: a test case for predicting lifestyles and emergence of pathogens.</title>
        <authorList>
            <person name="Haridas S."/>
            <person name="Albert R."/>
            <person name="Binder M."/>
            <person name="Bloem J."/>
            <person name="Labutti K."/>
            <person name="Salamov A."/>
            <person name="Andreopoulos B."/>
            <person name="Baker S."/>
            <person name="Barry K."/>
            <person name="Bills G."/>
            <person name="Bluhm B."/>
            <person name="Cannon C."/>
            <person name="Castanera R."/>
            <person name="Culley D."/>
            <person name="Daum C."/>
            <person name="Ezra D."/>
            <person name="Gonzalez J."/>
            <person name="Henrissat B."/>
            <person name="Kuo A."/>
            <person name="Liang C."/>
            <person name="Lipzen A."/>
            <person name="Lutzoni F."/>
            <person name="Magnuson J."/>
            <person name="Mondo S."/>
            <person name="Nolan M."/>
            <person name="Ohm R."/>
            <person name="Pangilinan J."/>
            <person name="Park H.-J."/>
            <person name="Ramirez L."/>
            <person name="Alfaro M."/>
            <person name="Sun H."/>
            <person name="Tritt A."/>
            <person name="Yoshinaga Y."/>
            <person name="Zwiers L.-H."/>
            <person name="Turgeon B."/>
            <person name="Goodwin S."/>
            <person name="Spatafora J."/>
            <person name="Crous P."/>
            <person name="Grigoriev I."/>
        </authorList>
    </citation>
    <scope>NUCLEOTIDE SEQUENCE</scope>
    <source>
        <strain evidence="3">CBS 109.77</strain>
    </source>
</reference>
<dbReference type="AlphaFoldDB" id="A0A6A6XRT5"/>
<dbReference type="Proteomes" id="UP000799757">
    <property type="component" value="Unassembled WGS sequence"/>
</dbReference>
<accession>A0A6A6XRT5</accession>
<feature type="repeat" description="RCC1" evidence="2">
    <location>
        <begin position="218"/>
        <end position="273"/>
    </location>
</feature>
<keyword evidence="1" id="KW-0677">Repeat</keyword>
<dbReference type="EMBL" id="MU001774">
    <property type="protein sequence ID" value="KAF2798923.1"/>
    <property type="molecule type" value="Genomic_DNA"/>
</dbReference>
<evidence type="ECO:0000256" key="1">
    <source>
        <dbReference type="ARBA" id="ARBA00022737"/>
    </source>
</evidence>
<evidence type="ECO:0000256" key="2">
    <source>
        <dbReference type="PROSITE-ProRule" id="PRU00235"/>
    </source>
</evidence>